<name>A0BLL1_PARTE</name>
<gene>
    <name evidence="1" type="ORF">GSPATT00030061001</name>
</gene>
<dbReference type="HOGENOM" id="CLU_063154_0_0_1"/>
<dbReference type="GeneID" id="5012610"/>
<dbReference type="KEGG" id="ptm:GSPATT00030061001"/>
<dbReference type="EMBL" id="CT868002">
    <property type="protein sequence ID" value="CAK59428.1"/>
    <property type="molecule type" value="Genomic_DNA"/>
</dbReference>
<organism evidence="1 2">
    <name type="scientific">Paramecium tetraurelia</name>
    <dbReference type="NCBI Taxonomy" id="5888"/>
    <lineage>
        <taxon>Eukaryota</taxon>
        <taxon>Sar</taxon>
        <taxon>Alveolata</taxon>
        <taxon>Ciliophora</taxon>
        <taxon>Intramacronucleata</taxon>
        <taxon>Oligohymenophorea</taxon>
        <taxon>Peniculida</taxon>
        <taxon>Parameciidae</taxon>
        <taxon>Paramecium</taxon>
    </lineage>
</organism>
<accession>A0BLL1</accession>
<sequence>MSQLFTNPLIFSNLIHQPQPFTQHFHFQNPLQTYYSQFQVPCNFAPIHNHQSEQYIQLQLPFNGYPDYGNPLTYPVMHTEISTTSQKMSLAIADSQTTNQIMDPLQQHLFNKQKLRDYILLIIDDHHQINDIAQNLRNINQAQLAKILEILATKQSQQIKSREELIKFCLRKAFRFIFKKISERDNITSTIVNNLLETKLKTARQEFLTIMEQEKKIPLVLPFRKNSKNKTMNNDFLKEVFSSQIFQSFYKEFLEHLDDTIQADRKKKIDKLQDKIWLSLRNNKITTFDIKRLPWTLKNTERVKSIAFELLTFSQNHQN</sequence>
<dbReference type="InParanoid" id="A0BLL1"/>
<proteinExistence type="predicted"/>
<dbReference type="OrthoDB" id="293541at2759"/>
<evidence type="ECO:0000313" key="2">
    <source>
        <dbReference type="Proteomes" id="UP000000600"/>
    </source>
</evidence>
<dbReference type="AlphaFoldDB" id="A0BLL1"/>
<dbReference type="Proteomes" id="UP000000600">
    <property type="component" value="Unassembled WGS sequence"/>
</dbReference>
<dbReference type="OMA" id="AFRFIFK"/>
<protein>
    <submittedName>
        <fullName evidence="1">Uncharacterized protein</fullName>
    </submittedName>
</protein>
<dbReference type="RefSeq" id="XP_001426826.1">
    <property type="nucleotide sequence ID" value="XM_001426789.1"/>
</dbReference>
<keyword evidence="2" id="KW-1185">Reference proteome</keyword>
<evidence type="ECO:0000313" key="1">
    <source>
        <dbReference type="EMBL" id="CAK59428.1"/>
    </source>
</evidence>
<reference evidence="1 2" key="1">
    <citation type="journal article" date="2006" name="Nature">
        <title>Global trends of whole-genome duplications revealed by the ciliate Paramecium tetraurelia.</title>
        <authorList>
            <consortium name="Genoscope"/>
            <person name="Aury J.-M."/>
            <person name="Jaillon O."/>
            <person name="Duret L."/>
            <person name="Noel B."/>
            <person name="Jubin C."/>
            <person name="Porcel B.M."/>
            <person name="Segurens B."/>
            <person name="Daubin V."/>
            <person name="Anthouard V."/>
            <person name="Aiach N."/>
            <person name="Arnaiz O."/>
            <person name="Billaut A."/>
            <person name="Beisson J."/>
            <person name="Blanc I."/>
            <person name="Bouhouche K."/>
            <person name="Camara F."/>
            <person name="Duharcourt S."/>
            <person name="Guigo R."/>
            <person name="Gogendeau D."/>
            <person name="Katinka M."/>
            <person name="Keller A.-M."/>
            <person name="Kissmehl R."/>
            <person name="Klotz C."/>
            <person name="Koll F."/>
            <person name="Le Moue A."/>
            <person name="Lepere C."/>
            <person name="Malinsky S."/>
            <person name="Nowacki M."/>
            <person name="Nowak J.K."/>
            <person name="Plattner H."/>
            <person name="Poulain J."/>
            <person name="Ruiz F."/>
            <person name="Serrano V."/>
            <person name="Zagulski M."/>
            <person name="Dessen P."/>
            <person name="Betermier M."/>
            <person name="Weissenbach J."/>
            <person name="Scarpelli C."/>
            <person name="Schachter V."/>
            <person name="Sperling L."/>
            <person name="Meyer E."/>
            <person name="Cohen J."/>
            <person name="Wincker P."/>
        </authorList>
    </citation>
    <scope>NUCLEOTIDE SEQUENCE [LARGE SCALE GENOMIC DNA]</scope>
    <source>
        <strain evidence="1 2">Stock d4-2</strain>
    </source>
</reference>